<feature type="transmembrane region" description="Helical" evidence="1">
    <location>
        <begin position="215"/>
        <end position="237"/>
    </location>
</feature>
<dbReference type="EMBL" id="REGW02000002">
    <property type="protein sequence ID" value="KAE8299046.1"/>
    <property type="molecule type" value="Genomic_DNA"/>
</dbReference>
<dbReference type="GO" id="GO:0004896">
    <property type="term" value="F:cytokine receptor activity"/>
    <property type="evidence" value="ECO:0007669"/>
    <property type="project" value="TreeGrafter"/>
</dbReference>
<dbReference type="InterPro" id="IPR003961">
    <property type="entry name" value="FN3_dom"/>
</dbReference>
<keyword evidence="2" id="KW-0732">Signal</keyword>
<feature type="signal peptide" evidence="2">
    <location>
        <begin position="1"/>
        <end position="21"/>
    </location>
</feature>
<dbReference type="SMR" id="A0A6G0J6D8"/>
<dbReference type="PANTHER" id="PTHR20859:SF91">
    <property type="match status" value="1"/>
</dbReference>
<dbReference type="Gene3D" id="2.60.40.10">
    <property type="entry name" value="Immunoglobulins"/>
    <property type="match status" value="2"/>
</dbReference>
<organism evidence="4 5">
    <name type="scientific">Larimichthys crocea</name>
    <name type="common">Large yellow croaker</name>
    <name type="synonym">Pseudosciaena crocea</name>
    <dbReference type="NCBI Taxonomy" id="215358"/>
    <lineage>
        <taxon>Eukaryota</taxon>
        <taxon>Metazoa</taxon>
        <taxon>Chordata</taxon>
        <taxon>Craniata</taxon>
        <taxon>Vertebrata</taxon>
        <taxon>Euteleostomi</taxon>
        <taxon>Actinopterygii</taxon>
        <taxon>Neopterygii</taxon>
        <taxon>Teleostei</taxon>
        <taxon>Neoteleostei</taxon>
        <taxon>Acanthomorphata</taxon>
        <taxon>Eupercaria</taxon>
        <taxon>Sciaenidae</taxon>
        <taxon>Larimichthys</taxon>
    </lineage>
</organism>
<feature type="domain" description="Fibronectin type-III" evidence="3">
    <location>
        <begin position="7"/>
        <end position="101"/>
    </location>
</feature>
<evidence type="ECO:0000259" key="3">
    <source>
        <dbReference type="Pfam" id="PF01108"/>
    </source>
</evidence>
<evidence type="ECO:0000256" key="2">
    <source>
        <dbReference type="SAM" id="SignalP"/>
    </source>
</evidence>
<proteinExistence type="predicted"/>
<dbReference type="InterPro" id="IPR050650">
    <property type="entry name" value="Type-II_Cytokine-TF_Rcpt"/>
</dbReference>
<keyword evidence="1" id="KW-0812">Transmembrane</keyword>
<comment type="caution">
    <text evidence="4">The sequence shown here is derived from an EMBL/GenBank/DDBJ whole genome shotgun (WGS) entry which is preliminary data.</text>
</comment>
<dbReference type="SUPFAM" id="SSF49265">
    <property type="entry name" value="Fibronectin type III"/>
    <property type="match status" value="2"/>
</dbReference>
<dbReference type="Pfam" id="PF01108">
    <property type="entry name" value="Tissue_fac"/>
    <property type="match status" value="1"/>
</dbReference>
<reference evidence="4 5" key="1">
    <citation type="submission" date="2019-07" db="EMBL/GenBank/DDBJ databases">
        <title>Chromosome genome assembly for large yellow croaker.</title>
        <authorList>
            <person name="Xiao S."/>
        </authorList>
    </citation>
    <scope>NUCLEOTIDE SEQUENCE [LARGE SCALE GENOMIC DNA]</scope>
    <source>
        <strain evidence="4">JMULYC20181020</strain>
        <tissue evidence="4">Muscle</tissue>
    </source>
</reference>
<dbReference type="InterPro" id="IPR036116">
    <property type="entry name" value="FN3_sf"/>
</dbReference>
<evidence type="ECO:0000256" key="1">
    <source>
        <dbReference type="SAM" id="Phobius"/>
    </source>
</evidence>
<protein>
    <recommendedName>
        <fullName evidence="3">Fibronectin type-III domain-containing protein</fullName>
    </recommendedName>
</protein>
<name>A0A6G0J6D8_LARCR</name>
<dbReference type="PANTHER" id="PTHR20859">
    <property type="entry name" value="INTERFERON/INTERLEUKIN RECEPTOR"/>
    <property type="match status" value="1"/>
</dbReference>
<keyword evidence="1" id="KW-1133">Transmembrane helix</keyword>
<accession>A0A6G0J6D8</accession>
<gene>
    <name evidence="4" type="ORF">D5F01_LYC01430</name>
</gene>
<evidence type="ECO:0000313" key="4">
    <source>
        <dbReference type="EMBL" id="KAE8299046.1"/>
    </source>
</evidence>
<dbReference type="Proteomes" id="UP000424527">
    <property type="component" value="Unassembled WGS sequence"/>
</dbReference>
<sequence length="287" mass="31872">MTPSMKLLTGLLIQVIARALSEVLPPQNIHVDKWLVTWTPATEDDVRYTVQYNSFDEEKLIDVPGCVNIALNSCNIASAQAEDEQGCLRLHVRAERRGVKSTAVEACSRHGDDCSPEVNLIARPGFLTVMLRSNHSLAKEHGGHAVHRVYYGKEGEPLEDYEDDEASVSLHGLEEGVRYCMKVQYMVFGNPAGPPSCIKCELIPKTKEAAGLTGIIVPVVAVVFLLALSVMAAYVLIYHYEKIKLWLQPPCEIPPHFHINPLPEPYHPVPPSEERCDVISRVTLDDV</sequence>
<dbReference type="GO" id="GO:0005886">
    <property type="term" value="C:plasma membrane"/>
    <property type="evidence" value="ECO:0007669"/>
    <property type="project" value="TreeGrafter"/>
</dbReference>
<keyword evidence="1" id="KW-0472">Membrane</keyword>
<evidence type="ECO:0000313" key="5">
    <source>
        <dbReference type="Proteomes" id="UP000424527"/>
    </source>
</evidence>
<dbReference type="InterPro" id="IPR013783">
    <property type="entry name" value="Ig-like_fold"/>
</dbReference>
<keyword evidence="5" id="KW-1185">Reference proteome</keyword>
<feature type="chain" id="PRO_5026337625" description="Fibronectin type-III domain-containing protein" evidence="2">
    <location>
        <begin position="22"/>
        <end position="287"/>
    </location>
</feature>
<dbReference type="AlphaFoldDB" id="A0A6G0J6D8"/>